<keyword evidence="1" id="KW-0732">Signal</keyword>
<dbReference type="Gene3D" id="3.30.1870.10">
    <property type="entry name" value="EreA-like, domain 2"/>
    <property type="match status" value="1"/>
</dbReference>
<name>A0A3B7QXA5_9BACT</name>
<evidence type="ECO:0000256" key="1">
    <source>
        <dbReference type="SAM" id="SignalP"/>
    </source>
</evidence>
<dbReference type="GO" id="GO:0046677">
    <property type="term" value="P:response to antibiotic"/>
    <property type="evidence" value="ECO:0007669"/>
    <property type="project" value="InterPro"/>
</dbReference>
<accession>A0A3B7QXA5</accession>
<gene>
    <name evidence="2" type="ORF">D3Y59_02170</name>
</gene>
<reference evidence="2 3" key="1">
    <citation type="submission" date="2018-09" db="EMBL/GenBank/DDBJ databases">
        <title>Hymenobacter medium sp. nov., isolated from R2A medium.</title>
        <authorList>
            <person name="Yingchao G."/>
        </authorList>
    </citation>
    <scope>NUCLEOTIDE SEQUENCE [LARGE SCALE GENOMIC DNA]</scope>
    <source>
        <strain evidence="3">sh-6</strain>
    </source>
</reference>
<dbReference type="Proteomes" id="UP000262802">
    <property type="component" value="Chromosome"/>
</dbReference>
<dbReference type="EMBL" id="CP032317">
    <property type="protein sequence ID" value="AYA35962.1"/>
    <property type="molecule type" value="Genomic_DNA"/>
</dbReference>
<protein>
    <recommendedName>
        <fullName evidence="4">Erythromycin esterase family protein</fullName>
    </recommendedName>
</protein>
<evidence type="ECO:0008006" key="4">
    <source>
        <dbReference type="Google" id="ProtNLM"/>
    </source>
</evidence>
<proteinExistence type="predicted"/>
<dbReference type="AlphaFoldDB" id="A0A3B7QXA5"/>
<dbReference type="OrthoDB" id="699839at2"/>
<sequence>MFHPQNRLAMLRSSACAAALLVSLLSFATPHQAPAQRTPTAAAPELAELIDVRLLTADFYDKQVFLLGEAHGVQKPQELDFALLKHLNQRLGLRYYLAEVDQPKAYYLNEYLRTGDEAQLKRVFRSWVQQHQQWGNRDFYQKVQRIRQLNQSLPRARRIRFVGIDGLQDFSLAGEFLALRARSQPLPVALQLRLDSVAHHLRLGRPEVAQAARALEHLGHTPSARLAPLYNELRHLLTNVAYAGRKPGGREDVLHANFLALYQQLNLANEKLYGMWGLAHVLQGPIQRAALPLAARLQQAPSPVKARVVSLLCTYSGCRMMYPSQGLPAAWRTPGQPFTSTDKFNHDGPLVRVVGIDSLKAASRPSAVTLFPTANFGRPLQVTYAPQMPPEQQMRLDDRLPAAAYVQYLLLVRDSDMTQPLLP</sequence>
<evidence type="ECO:0000313" key="2">
    <source>
        <dbReference type="EMBL" id="AYA35962.1"/>
    </source>
</evidence>
<keyword evidence="3" id="KW-1185">Reference proteome</keyword>
<dbReference type="SUPFAM" id="SSF159501">
    <property type="entry name" value="EreA/ChaN-like"/>
    <property type="match status" value="1"/>
</dbReference>
<organism evidence="2 3">
    <name type="scientific">Hymenobacter oligotrophus</name>
    <dbReference type="NCBI Taxonomy" id="2319843"/>
    <lineage>
        <taxon>Bacteria</taxon>
        <taxon>Pseudomonadati</taxon>
        <taxon>Bacteroidota</taxon>
        <taxon>Cytophagia</taxon>
        <taxon>Cytophagales</taxon>
        <taxon>Hymenobacteraceae</taxon>
        <taxon>Hymenobacter</taxon>
    </lineage>
</organism>
<evidence type="ECO:0000313" key="3">
    <source>
        <dbReference type="Proteomes" id="UP000262802"/>
    </source>
</evidence>
<feature type="chain" id="PRO_5017822449" description="Erythromycin esterase family protein" evidence="1">
    <location>
        <begin position="29"/>
        <end position="423"/>
    </location>
</feature>
<feature type="signal peptide" evidence="1">
    <location>
        <begin position="1"/>
        <end position="28"/>
    </location>
</feature>
<dbReference type="KEGG" id="hyh:D3Y59_02170"/>